<feature type="compositionally biased region" description="Low complexity" evidence="1">
    <location>
        <begin position="573"/>
        <end position="584"/>
    </location>
</feature>
<comment type="caution">
    <text evidence="2">The sequence shown here is derived from an EMBL/GenBank/DDBJ whole genome shotgun (WGS) entry which is preliminary data.</text>
</comment>
<protein>
    <recommendedName>
        <fullName evidence="4">F-box domain-containing protein</fullName>
    </recommendedName>
</protein>
<dbReference type="SUPFAM" id="SSF52047">
    <property type="entry name" value="RNI-like"/>
    <property type="match status" value="1"/>
</dbReference>
<sequence>MANMLPPECLDNVFSNLSQDRATLHECMLVNRTFFSVAVQHLYRNVWSYYDPSGKTDGPIKFYKLLSTYFRCVGPIAAPLDLRMASVDYVSLMRHLNLDLLRQNVSIALEECRKGKPVVGQVDTITATESQPAADLCPETQVIQPFIAAVVKRCPNLTELIVGDDTTTEILSTLLAAYPRLSKLEIHVEQLTDNHLNPIARYCRNLRHLSLKSQLPYSFSDEALAGALFAQDALQTFAIDQQSPIQNASINALITKHSPSLTSLVVVGGPSLLTTTTASGASPPARPVPPLSHLALCTNLHHLRISGESESLTIPHLQTILHPNMHSLSSLNFSETSLDDTAVELIAAATKDRLRSLTLYGIYNILQTKTFATLAAACPNLEHFHLDLYNKAECDGVREMVTRCPAIKTLVLGGMYIEKETADATLDDIIARCAKTLRKLDVSHWKVSDDRLARLLCECDDLEELVVQGCAEITDRTVEVIGAMFATDDTIVVVQETSAGESVRIHMDGVSVAQIIEPSASFTVDTEMMDVDVEAFAEVESGDATASTTTTLTARPVQDGQEQGQAQGHDQEQVAPASAVPQAQLQMKAETERTLAPPRRLVPSRLKYVNLANCAKVTDEAVERVRTRMAGRGPRIEWKKREMGVLGNVIVLA</sequence>
<name>A0A433CZQ6_9FUNG</name>
<dbReference type="GO" id="GO:0031146">
    <property type="term" value="P:SCF-dependent proteasomal ubiquitin-dependent protein catabolic process"/>
    <property type="evidence" value="ECO:0007669"/>
    <property type="project" value="TreeGrafter"/>
</dbReference>
<feature type="region of interest" description="Disordered" evidence="1">
    <location>
        <begin position="542"/>
        <end position="597"/>
    </location>
</feature>
<dbReference type="Gene3D" id="3.80.10.10">
    <property type="entry name" value="Ribonuclease Inhibitor"/>
    <property type="match status" value="3"/>
</dbReference>
<evidence type="ECO:0000313" key="2">
    <source>
        <dbReference type="EMBL" id="RUP44066.1"/>
    </source>
</evidence>
<organism evidence="2 3">
    <name type="scientific">Jimgerdemannia flammicorona</name>
    <dbReference type="NCBI Taxonomy" id="994334"/>
    <lineage>
        <taxon>Eukaryota</taxon>
        <taxon>Fungi</taxon>
        <taxon>Fungi incertae sedis</taxon>
        <taxon>Mucoromycota</taxon>
        <taxon>Mucoromycotina</taxon>
        <taxon>Endogonomycetes</taxon>
        <taxon>Endogonales</taxon>
        <taxon>Endogonaceae</taxon>
        <taxon>Jimgerdemannia</taxon>
    </lineage>
</organism>
<accession>A0A433CZQ6</accession>
<dbReference type="PANTHER" id="PTHR13318">
    <property type="entry name" value="PARTNER OF PAIRED, ISOFORM B-RELATED"/>
    <property type="match status" value="1"/>
</dbReference>
<dbReference type="OrthoDB" id="423607at2759"/>
<evidence type="ECO:0000256" key="1">
    <source>
        <dbReference type="SAM" id="MobiDB-lite"/>
    </source>
</evidence>
<feature type="compositionally biased region" description="Low complexity" evidence="1">
    <location>
        <begin position="544"/>
        <end position="554"/>
    </location>
</feature>
<evidence type="ECO:0000313" key="3">
    <source>
        <dbReference type="Proteomes" id="UP000268093"/>
    </source>
</evidence>
<evidence type="ECO:0008006" key="4">
    <source>
        <dbReference type="Google" id="ProtNLM"/>
    </source>
</evidence>
<keyword evidence="3" id="KW-1185">Reference proteome</keyword>
<reference evidence="2 3" key="1">
    <citation type="journal article" date="2018" name="New Phytol.">
        <title>Phylogenomics of Endogonaceae and evolution of mycorrhizas within Mucoromycota.</title>
        <authorList>
            <person name="Chang Y."/>
            <person name="Desiro A."/>
            <person name="Na H."/>
            <person name="Sandor L."/>
            <person name="Lipzen A."/>
            <person name="Clum A."/>
            <person name="Barry K."/>
            <person name="Grigoriev I.V."/>
            <person name="Martin F.M."/>
            <person name="Stajich J.E."/>
            <person name="Smith M.E."/>
            <person name="Bonito G."/>
            <person name="Spatafora J.W."/>
        </authorList>
    </citation>
    <scope>NUCLEOTIDE SEQUENCE [LARGE SCALE GENOMIC DNA]</scope>
    <source>
        <strain evidence="2 3">GMNB39</strain>
    </source>
</reference>
<dbReference type="GO" id="GO:0019005">
    <property type="term" value="C:SCF ubiquitin ligase complex"/>
    <property type="evidence" value="ECO:0007669"/>
    <property type="project" value="TreeGrafter"/>
</dbReference>
<dbReference type="PANTHER" id="PTHR13318:SF95">
    <property type="entry name" value="F-BOX PROTEIN YLR352W"/>
    <property type="match status" value="1"/>
</dbReference>
<dbReference type="InterPro" id="IPR032675">
    <property type="entry name" value="LRR_dom_sf"/>
</dbReference>
<dbReference type="EMBL" id="RBNI01009685">
    <property type="protein sequence ID" value="RUP44066.1"/>
    <property type="molecule type" value="Genomic_DNA"/>
</dbReference>
<dbReference type="AlphaFoldDB" id="A0A433CZQ6"/>
<dbReference type="Proteomes" id="UP000268093">
    <property type="component" value="Unassembled WGS sequence"/>
</dbReference>
<gene>
    <name evidence="2" type="ORF">BC936DRAFT_149984</name>
</gene>
<proteinExistence type="predicted"/>